<feature type="compositionally biased region" description="Basic and acidic residues" evidence="1">
    <location>
        <begin position="10"/>
        <end position="21"/>
    </location>
</feature>
<evidence type="ECO:0000256" key="1">
    <source>
        <dbReference type="SAM" id="MobiDB-lite"/>
    </source>
</evidence>
<gene>
    <name evidence="2" type="ORF">BGZ65_008557</name>
</gene>
<proteinExistence type="predicted"/>
<accession>A0A9P6JGD7</accession>
<name>A0A9P6JGD7_9FUNG</name>
<evidence type="ECO:0000313" key="2">
    <source>
        <dbReference type="EMBL" id="KAF9974799.1"/>
    </source>
</evidence>
<dbReference type="Proteomes" id="UP000749646">
    <property type="component" value="Unassembled WGS sequence"/>
</dbReference>
<comment type="caution">
    <text evidence="2">The sequence shown here is derived from an EMBL/GenBank/DDBJ whole genome shotgun (WGS) entry which is preliminary data.</text>
</comment>
<evidence type="ECO:0000313" key="3">
    <source>
        <dbReference type="Proteomes" id="UP000749646"/>
    </source>
</evidence>
<protein>
    <submittedName>
        <fullName evidence="2">Uncharacterized protein</fullName>
    </submittedName>
</protein>
<dbReference type="EMBL" id="JAAAHW010004397">
    <property type="protein sequence ID" value="KAF9974799.1"/>
    <property type="molecule type" value="Genomic_DNA"/>
</dbReference>
<dbReference type="AlphaFoldDB" id="A0A9P6JGD7"/>
<sequence length="555" mass="62369">MTKRKNNKSNAKEEQNGDSKSRTCKKSKMASSSLTSEHESLQCVQCEFTADERNQLRIHCLENHAQSFMFGETIVERVDGLFRCELCNKTYGKMPAMRYHLNVCQKPKSKETEPVDRLVIVIPKDDPVPMPSFATSQPVLSTSEQVVLMACQRPHASNEKKQKTLSRVRDLKVFPYWTEDEQGEKRCSLAGLDVNMSTLTRLEDLSAEKPVGSGEPALESMLALSPLSKVLRRREYVALTRDYCDFLNEDWQLHPNYRYACARMLAGCLILNTRNGQALLVNTIEVYGRGRWTDIHRESAKNGTVETSSPDPTKSYYDRVLPVTMCNGAGFEKPRLVIGTDMFDGLVTCSSRVDIGFQGDEGRHSVGPSNNKFVLRTEEDCRATRIFLNKDCVTDAFRIANDPKAYRAIVGSSLHQLRQLRTAFHDPSTYYMCRAWGPLTSANVCHPFSIFTLSQNDSTQRGNGFEVGKLVDLIATQVLEKGKDAVLLREGVEVCFKGCKPSGKVHNTESSTEVIILGNTSLNEPLEALVQLMSTYVSTANETVYHFLRAHLKEN</sequence>
<keyword evidence="3" id="KW-1185">Reference proteome</keyword>
<reference evidence="2" key="1">
    <citation type="journal article" date="2020" name="Fungal Divers.">
        <title>Resolving the Mortierellaceae phylogeny through synthesis of multi-gene phylogenetics and phylogenomics.</title>
        <authorList>
            <person name="Vandepol N."/>
            <person name="Liber J."/>
            <person name="Desiro A."/>
            <person name="Na H."/>
            <person name="Kennedy M."/>
            <person name="Barry K."/>
            <person name="Grigoriev I.V."/>
            <person name="Miller A.N."/>
            <person name="O'Donnell K."/>
            <person name="Stajich J.E."/>
            <person name="Bonito G."/>
        </authorList>
    </citation>
    <scope>NUCLEOTIDE SEQUENCE</scope>
    <source>
        <strain evidence="2">MES-2147</strain>
    </source>
</reference>
<dbReference type="OrthoDB" id="2250876at2759"/>
<feature type="region of interest" description="Disordered" evidence="1">
    <location>
        <begin position="1"/>
        <end position="31"/>
    </location>
</feature>
<organism evidence="2 3">
    <name type="scientific">Modicella reniformis</name>
    <dbReference type="NCBI Taxonomy" id="1440133"/>
    <lineage>
        <taxon>Eukaryota</taxon>
        <taxon>Fungi</taxon>
        <taxon>Fungi incertae sedis</taxon>
        <taxon>Mucoromycota</taxon>
        <taxon>Mortierellomycotina</taxon>
        <taxon>Mortierellomycetes</taxon>
        <taxon>Mortierellales</taxon>
        <taxon>Mortierellaceae</taxon>
        <taxon>Modicella</taxon>
    </lineage>
</organism>